<evidence type="ECO:0000256" key="2">
    <source>
        <dbReference type="SAM" id="MobiDB-lite"/>
    </source>
</evidence>
<dbReference type="PANTHER" id="PTHR16026">
    <property type="entry name" value="CARTILAGE ACIDIC PROTEIN 1"/>
    <property type="match status" value="1"/>
</dbReference>
<dbReference type="InterPro" id="IPR011519">
    <property type="entry name" value="UnbV_ASPIC"/>
</dbReference>
<keyword evidence="1 3" id="KW-0732">Signal</keyword>
<dbReference type="RefSeq" id="WP_145064498.1">
    <property type="nucleotide sequence ID" value="NZ_CP036287.1"/>
</dbReference>
<dbReference type="Pfam" id="PF13517">
    <property type="entry name" value="FG-GAP_3"/>
    <property type="match status" value="2"/>
</dbReference>
<dbReference type="InterPro" id="IPR013517">
    <property type="entry name" value="FG-GAP"/>
</dbReference>
<dbReference type="PANTHER" id="PTHR16026:SF0">
    <property type="entry name" value="CARTILAGE ACIDIC PROTEIN 1"/>
    <property type="match status" value="1"/>
</dbReference>
<dbReference type="SUPFAM" id="SSF69318">
    <property type="entry name" value="Integrin alpha N-terminal domain"/>
    <property type="match status" value="1"/>
</dbReference>
<protein>
    <submittedName>
        <fullName evidence="5">FG-GAP repeat protein</fullName>
    </submittedName>
</protein>
<name>A0A518BI84_9BACT</name>
<feature type="signal peptide" evidence="3">
    <location>
        <begin position="1"/>
        <end position="18"/>
    </location>
</feature>
<evidence type="ECO:0000256" key="3">
    <source>
        <dbReference type="SAM" id="SignalP"/>
    </source>
</evidence>
<dbReference type="Pfam" id="PF07593">
    <property type="entry name" value="UnbV_ASPIC"/>
    <property type="match status" value="1"/>
</dbReference>
<feature type="domain" description="ASPIC/UnbV" evidence="4">
    <location>
        <begin position="542"/>
        <end position="615"/>
    </location>
</feature>
<feature type="compositionally biased region" description="Basic and acidic residues" evidence="2">
    <location>
        <begin position="42"/>
        <end position="56"/>
    </location>
</feature>
<dbReference type="InterPro" id="IPR027039">
    <property type="entry name" value="Crtac1"/>
</dbReference>
<evidence type="ECO:0000313" key="6">
    <source>
        <dbReference type="Proteomes" id="UP000316921"/>
    </source>
</evidence>
<accession>A0A518BI84</accession>
<feature type="region of interest" description="Disordered" evidence="2">
    <location>
        <begin position="29"/>
        <end position="56"/>
    </location>
</feature>
<evidence type="ECO:0000313" key="5">
    <source>
        <dbReference type="EMBL" id="QDU66682.1"/>
    </source>
</evidence>
<dbReference type="Proteomes" id="UP000316921">
    <property type="component" value="Chromosome"/>
</dbReference>
<organism evidence="5 6">
    <name type="scientific">Engelhardtia mirabilis</name>
    <dbReference type="NCBI Taxonomy" id="2528011"/>
    <lineage>
        <taxon>Bacteria</taxon>
        <taxon>Pseudomonadati</taxon>
        <taxon>Planctomycetota</taxon>
        <taxon>Planctomycetia</taxon>
        <taxon>Planctomycetia incertae sedis</taxon>
        <taxon>Engelhardtia</taxon>
    </lineage>
</organism>
<sequence precursor="true">MTSHSPAPLGLTTLLALAGLAACSDPDPVSAPVTDTGTAARVQDKSPETEPRGFPDEAAARGLTYRNHSGEPGKATILEANGAGVALLDLGGDGDLDLAFSQGLDTLGSLITGPGADVELFVNDGEGHFEPLPGPGLSGWWTGLGAGDLDGDGRADLMVGGFGDVAVLLQSEAGGLVPVADPGTMPTEAEAPGARLVVGQPREAGSVPLWTTSLALFDADRDGYLDAYLGQYLDLDPVAPPIGTLGDGVLSVPCQWKGLSVYCGPRGLVAQSDRILRGRGDGTFEDKTAAWLPDHTAGFTLGVVAFDAEGDGDDDLYVANDSVANLLLINDGTGRLRDVAPTAGVAVNQDGMPEAGMGVAVGDVDRDGRFDLAVTNFSDEPTQVLFGADVGFTTQTYRLGLGNATRRLLSWGVHLVDFDGDGWLELFTANGHVYPQADEPSTGTKYGQPDGLWRLGPYARAQAVEPATAQSILARDVGTRGTAVGDLDGDGAPDLVLVTIDGPAALGMNRTGSDAHRLVVRCLGPSVHAEGQGPRTPADGHGATVILVPAFPRGTPDSQQFALKAEVMTAQGYQSSSAPELYFGLGDLEGYARLDVRWPSGRVESLGPGAADRRLVIREGQGLVEDSPLR</sequence>
<gene>
    <name evidence="5" type="ORF">Pla133_17580</name>
</gene>
<dbReference type="EMBL" id="CP036287">
    <property type="protein sequence ID" value="QDU66682.1"/>
    <property type="molecule type" value="Genomic_DNA"/>
</dbReference>
<feature type="chain" id="PRO_5021699849" evidence="3">
    <location>
        <begin position="19"/>
        <end position="630"/>
    </location>
</feature>
<dbReference type="AlphaFoldDB" id="A0A518BI84"/>
<evidence type="ECO:0000259" key="4">
    <source>
        <dbReference type="Pfam" id="PF07593"/>
    </source>
</evidence>
<reference evidence="5 6" key="1">
    <citation type="submission" date="2019-02" db="EMBL/GenBank/DDBJ databases">
        <title>Deep-cultivation of Planctomycetes and their phenomic and genomic characterization uncovers novel biology.</title>
        <authorList>
            <person name="Wiegand S."/>
            <person name="Jogler M."/>
            <person name="Boedeker C."/>
            <person name="Pinto D."/>
            <person name="Vollmers J."/>
            <person name="Rivas-Marin E."/>
            <person name="Kohn T."/>
            <person name="Peeters S.H."/>
            <person name="Heuer A."/>
            <person name="Rast P."/>
            <person name="Oberbeckmann S."/>
            <person name="Bunk B."/>
            <person name="Jeske O."/>
            <person name="Meyerdierks A."/>
            <person name="Storesund J.E."/>
            <person name="Kallscheuer N."/>
            <person name="Luecker S."/>
            <person name="Lage O.M."/>
            <person name="Pohl T."/>
            <person name="Merkel B.J."/>
            <person name="Hornburger P."/>
            <person name="Mueller R.-W."/>
            <person name="Bruemmer F."/>
            <person name="Labrenz M."/>
            <person name="Spormann A.M."/>
            <person name="Op den Camp H."/>
            <person name="Overmann J."/>
            <person name="Amann R."/>
            <person name="Jetten M.S.M."/>
            <person name="Mascher T."/>
            <person name="Medema M.H."/>
            <person name="Devos D.P."/>
            <person name="Kaster A.-K."/>
            <person name="Ovreas L."/>
            <person name="Rohde M."/>
            <person name="Galperin M.Y."/>
            <person name="Jogler C."/>
        </authorList>
    </citation>
    <scope>NUCLEOTIDE SEQUENCE [LARGE SCALE GENOMIC DNA]</scope>
    <source>
        <strain evidence="5 6">Pla133</strain>
    </source>
</reference>
<dbReference type="InterPro" id="IPR028994">
    <property type="entry name" value="Integrin_alpha_N"/>
</dbReference>
<dbReference type="KEGG" id="pbap:Pla133_17580"/>
<keyword evidence="6" id="KW-1185">Reference proteome</keyword>
<proteinExistence type="predicted"/>
<evidence type="ECO:0000256" key="1">
    <source>
        <dbReference type="ARBA" id="ARBA00022729"/>
    </source>
</evidence>
<dbReference type="Gene3D" id="2.130.10.130">
    <property type="entry name" value="Integrin alpha, N-terminal"/>
    <property type="match status" value="2"/>
</dbReference>